<keyword evidence="2" id="KW-1185">Reference proteome</keyword>
<proteinExistence type="predicted"/>
<name>A0ABX2T3D2_9BACL</name>
<gene>
    <name evidence="1" type="ORF">HZY85_05975</name>
</gene>
<dbReference type="EMBL" id="JACBYF010000011">
    <property type="protein sequence ID" value="NYS47740.1"/>
    <property type="molecule type" value="Genomic_DNA"/>
</dbReference>
<reference evidence="1 2" key="1">
    <citation type="submission" date="2020-07" db="EMBL/GenBank/DDBJ databases">
        <title>MOT database genomes.</title>
        <authorList>
            <person name="Joseph S."/>
            <person name="Aduse-Opoku J."/>
            <person name="Hashim A."/>
            <person name="Wade W."/>
            <person name="Curtis M."/>
        </authorList>
    </citation>
    <scope>NUCLEOTIDE SEQUENCE [LARGE SCALE GENOMIC DNA]</scope>
    <source>
        <strain evidence="1 2">CIP 106318</strain>
    </source>
</reference>
<accession>A0ABX2T3D2</accession>
<organism evidence="1 2">
    <name type="scientific">Gemelliphila palaticanis</name>
    <dbReference type="NCBI Taxonomy" id="81950"/>
    <lineage>
        <taxon>Bacteria</taxon>
        <taxon>Bacillati</taxon>
        <taxon>Bacillota</taxon>
        <taxon>Bacilli</taxon>
        <taxon>Bacillales</taxon>
        <taxon>Gemellaceae</taxon>
        <taxon>Gemelliphila</taxon>
    </lineage>
</organism>
<protein>
    <submittedName>
        <fullName evidence="1">DUF2004 domain-containing protein</fullName>
    </submittedName>
</protein>
<evidence type="ECO:0000313" key="1">
    <source>
        <dbReference type="EMBL" id="NYS47740.1"/>
    </source>
</evidence>
<sequence>MKKINHEFFKELDLEKGLKDEIDFGDDTIILWEEEINGINTTLWYGKPAKITTNILDTFAKFLDDFKLNDEKAREALEKYLLEDSEYIVSHKEEIELDVPKDAKEFVECMKVNNIGFWIDGENIIIVDYMISPEESDQILAVRFNSNFEIMDISWES</sequence>
<comment type="caution">
    <text evidence="1">The sequence shown here is derived from an EMBL/GenBank/DDBJ whole genome shotgun (WGS) entry which is preliminary data.</text>
</comment>
<evidence type="ECO:0000313" key="2">
    <source>
        <dbReference type="Proteomes" id="UP000531840"/>
    </source>
</evidence>
<dbReference type="Proteomes" id="UP000531840">
    <property type="component" value="Unassembled WGS sequence"/>
</dbReference>